<comment type="subcellular location">
    <subcellularLocation>
        <location evidence="1">Membrane</location>
        <topology evidence="1">Multi-pass membrane protein</topology>
    </subcellularLocation>
</comment>
<comment type="caution">
    <text evidence="7">The sequence shown here is derived from an EMBL/GenBank/DDBJ whole genome shotgun (WGS) entry which is preliminary data.</text>
</comment>
<evidence type="ECO:0000256" key="5">
    <source>
        <dbReference type="SAM" id="MobiDB-lite"/>
    </source>
</evidence>
<feature type="region of interest" description="Disordered" evidence="5">
    <location>
        <begin position="403"/>
        <end position="515"/>
    </location>
</feature>
<feature type="region of interest" description="Disordered" evidence="5">
    <location>
        <begin position="123"/>
        <end position="150"/>
    </location>
</feature>
<evidence type="ECO:0000256" key="1">
    <source>
        <dbReference type="ARBA" id="ARBA00004141"/>
    </source>
</evidence>
<dbReference type="OrthoDB" id="8048523at2759"/>
<protein>
    <submittedName>
        <fullName evidence="7">Uncharacterized protein</fullName>
    </submittedName>
</protein>
<reference evidence="8" key="1">
    <citation type="journal article" date="2016" name="Nat. Commun.">
        <title>The Gonium pectorale genome demonstrates co-option of cell cycle regulation during the evolution of multicellularity.</title>
        <authorList>
            <person name="Hanschen E.R."/>
            <person name="Marriage T.N."/>
            <person name="Ferris P.J."/>
            <person name="Hamaji T."/>
            <person name="Toyoda A."/>
            <person name="Fujiyama A."/>
            <person name="Neme R."/>
            <person name="Noguchi H."/>
            <person name="Minakuchi Y."/>
            <person name="Suzuki M."/>
            <person name="Kawai-Toyooka H."/>
            <person name="Smith D.R."/>
            <person name="Sparks H."/>
            <person name="Anderson J."/>
            <person name="Bakaric R."/>
            <person name="Luria V."/>
            <person name="Karger A."/>
            <person name="Kirschner M.W."/>
            <person name="Durand P.M."/>
            <person name="Michod R.E."/>
            <person name="Nozaki H."/>
            <person name="Olson B.J."/>
        </authorList>
    </citation>
    <scope>NUCLEOTIDE SEQUENCE [LARGE SCALE GENOMIC DNA]</scope>
    <source>
        <strain evidence="8">NIES-2863</strain>
    </source>
</reference>
<dbReference type="InterPro" id="IPR051415">
    <property type="entry name" value="LAAT-1"/>
</dbReference>
<feature type="transmembrane region" description="Helical" evidence="6">
    <location>
        <begin position="94"/>
        <end position="115"/>
    </location>
</feature>
<evidence type="ECO:0000256" key="4">
    <source>
        <dbReference type="ARBA" id="ARBA00023136"/>
    </source>
</evidence>
<dbReference type="SMART" id="SM00679">
    <property type="entry name" value="CTNS"/>
    <property type="match status" value="2"/>
</dbReference>
<gene>
    <name evidence="7" type="ORF">GPECTOR_220g471</name>
</gene>
<sequence length="515" mass="52477">MLTFDGCGKGANPWVETYFHDCVYDVRDAVGFGLGICSIFVWLNAQLPQFFSNIKNQSAEALSIWFLVEWFAGDTLNLLGCLIQGQQLPTTTMLAAYFVLMDVIMLLQYIYYGALQARRKRLRAKAQRKRHAGHHHHHHHGAHHHGAHGSKTPALLIHGADASESVESTPLGHTPSYSEASPSSFTPSGAAGPADRGGAGGGRWRTAAVAATAGVSLVCVAALALRPESAATHGGGAAAAGGGGGLAAAGALARRHLLFSGPDVGAAAAAAPGLGEEGGAGGMWVGSGWHKKHAGDGGCSFLNCDVALVAGTVMGYLSTCFYLASRVSQIRKNLERKSTEGLSQIMFLLTISANLCTGVSIVMRLRTVQQLKDQLPWMCGTFGTIALDMTLFYQAITLGQHGHGHGHGAGHGAGAGQGQGGGPHGHAHGGSGGQHHHHGHHHGHGHGHGSSSANGHGGDHGGGGHGRGRALGGPGAAVSSDTESGSAGGAGAGGARAASDLEAPLLGPRYDSADG</sequence>
<evidence type="ECO:0000256" key="3">
    <source>
        <dbReference type="ARBA" id="ARBA00022989"/>
    </source>
</evidence>
<dbReference type="Gene3D" id="1.20.1280.290">
    <property type="match status" value="2"/>
</dbReference>
<keyword evidence="8" id="KW-1185">Reference proteome</keyword>
<dbReference type="Pfam" id="PF04193">
    <property type="entry name" value="PQ-loop"/>
    <property type="match status" value="2"/>
</dbReference>
<feature type="compositionally biased region" description="Gly residues" evidence="5">
    <location>
        <begin position="409"/>
        <end position="433"/>
    </location>
</feature>
<feature type="compositionally biased region" description="Basic residues" evidence="5">
    <location>
        <begin position="434"/>
        <end position="447"/>
    </location>
</feature>
<proteinExistence type="predicted"/>
<dbReference type="PANTHER" id="PTHR16201:SF34">
    <property type="entry name" value="LYSOSOMAL AMINO ACID TRANSPORTER 1"/>
    <property type="match status" value="1"/>
</dbReference>
<dbReference type="STRING" id="33097.A0A150FWN1"/>
<feature type="compositionally biased region" description="Gly residues" evidence="5">
    <location>
        <begin position="460"/>
        <end position="475"/>
    </location>
</feature>
<feature type="transmembrane region" description="Helical" evidence="6">
    <location>
        <begin position="306"/>
        <end position="324"/>
    </location>
</feature>
<accession>A0A150FWN1</accession>
<organism evidence="7 8">
    <name type="scientific">Gonium pectorale</name>
    <name type="common">Green alga</name>
    <dbReference type="NCBI Taxonomy" id="33097"/>
    <lineage>
        <taxon>Eukaryota</taxon>
        <taxon>Viridiplantae</taxon>
        <taxon>Chlorophyta</taxon>
        <taxon>core chlorophytes</taxon>
        <taxon>Chlorophyceae</taxon>
        <taxon>CS clade</taxon>
        <taxon>Chlamydomonadales</taxon>
        <taxon>Volvocaceae</taxon>
        <taxon>Gonium</taxon>
    </lineage>
</organism>
<evidence type="ECO:0000313" key="8">
    <source>
        <dbReference type="Proteomes" id="UP000075714"/>
    </source>
</evidence>
<keyword evidence="2 6" id="KW-0812">Transmembrane</keyword>
<feature type="transmembrane region" description="Helical" evidence="6">
    <location>
        <begin position="206"/>
        <end position="225"/>
    </location>
</feature>
<keyword evidence="3 6" id="KW-1133">Transmembrane helix</keyword>
<name>A0A150FWN1_GONPE</name>
<dbReference type="Proteomes" id="UP000075714">
    <property type="component" value="Unassembled WGS sequence"/>
</dbReference>
<feature type="region of interest" description="Disordered" evidence="5">
    <location>
        <begin position="165"/>
        <end position="202"/>
    </location>
</feature>
<evidence type="ECO:0000256" key="6">
    <source>
        <dbReference type="SAM" id="Phobius"/>
    </source>
</evidence>
<dbReference type="InterPro" id="IPR006603">
    <property type="entry name" value="PQ-loop_rpt"/>
</dbReference>
<dbReference type="PANTHER" id="PTHR16201">
    <property type="entry name" value="SEVEN TRANSMEMBRANE PROTEIN 1-RELATED"/>
    <property type="match status" value="1"/>
</dbReference>
<dbReference type="EMBL" id="LSYV01000219">
    <property type="protein sequence ID" value="KXZ42023.1"/>
    <property type="molecule type" value="Genomic_DNA"/>
</dbReference>
<keyword evidence="4 6" id="KW-0472">Membrane</keyword>
<feature type="compositionally biased region" description="Polar residues" evidence="5">
    <location>
        <begin position="175"/>
        <end position="187"/>
    </location>
</feature>
<feature type="compositionally biased region" description="Basic residues" evidence="5">
    <location>
        <begin position="123"/>
        <end position="148"/>
    </location>
</feature>
<feature type="transmembrane region" description="Helical" evidence="6">
    <location>
        <begin position="345"/>
        <end position="363"/>
    </location>
</feature>
<dbReference type="GO" id="GO:0015174">
    <property type="term" value="F:basic amino acid transmembrane transporter activity"/>
    <property type="evidence" value="ECO:0007669"/>
    <property type="project" value="TreeGrafter"/>
</dbReference>
<evidence type="ECO:0000256" key="2">
    <source>
        <dbReference type="ARBA" id="ARBA00022692"/>
    </source>
</evidence>
<dbReference type="GO" id="GO:0098852">
    <property type="term" value="C:lytic vacuole membrane"/>
    <property type="evidence" value="ECO:0007669"/>
    <property type="project" value="UniProtKB-ARBA"/>
</dbReference>
<dbReference type="AlphaFoldDB" id="A0A150FWN1"/>
<dbReference type="FunFam" id="1.20.1280.290:FF:000009">
    <property type="entry name" value="PQ loop repeat family protein"/>
    <property type="match status" value="1"/>
</dbReference>
<evidence type="ECO:0000313" key="7">
    <source>
        <dbReference type="EMBL" id="KXZ42023.1"/>
    </source>
</evidence>